<comment type="caution">
    <text evidence="1">The sequence shown here is derived from an EMBL/GenBank/DDBJ whole genome shotgun (WGS) entry which is preliminary data.</text>
</comment>
<accession>A0ABW2KHT4</accession>
<dbReference type="InterPro" id="IPR029063">
    <property type="entry name" value="SAM-dependent_MTases_sf"/>
</dbReference>
<keyword evidence="1" id="KW-0489">Methyltransferase</keyword>
<dbReference type="Proteomes" id="UP001596540">
    <property type="component" value="Unassembled WGS sequence"/>
</dbReference>
<keyword evidence="2" id="KW-1185">Reference proteome</keyword>
<dbReference type="Pfam" id="PF04672">
    <property type="entry name" value="Methyltransf_19"/>
    <property type="match status" value="1"/>
</dbReference>
<dbReference type="EMBL" id="JBHTBH010000005">
    <property type="protein sequence ID" value="MFC7328695.1"/>
    <property type="molecule type" value="Genomic_DNA"/>
</dbReference>
<keyword evidence="1" id="KW-0808">Transferase</keyword>
<dbReference type="GO" id="GO:0032259">
    <property type="term" value="P:methylation"/>
    <property type="evidence" value="ECO:0007669"/>
    <property type="project" value="UniProtKB-KW"/>
</dbReference>
<reference evidence="2" key="1">
    <citation type="journal article" date="2019" name="Int. J. Syst. Evol. Microbiol.">
        <title>The Global Catalogue of Microorganisms (GCM) 10K type strain sequencing project: providing services to taxonomists for standard genome sequencing and annotation.</title>
        <authorList>
            <consortium name="The Broad Institute Genomics Platform"/>
            <consortium name="The Broad Institute Genome Sequencing Center for Infectious Disease"/>
            <person name="Wu L."/>
            <person name="Ma J."/>
        </authorList>
    </citation>
    <scope>NUCLEOTIDE SEQUENCE [LARGE SCALE GENOMIC DNA]</scope>
    <source>
        <strain evidence="2">CGMCC 4.7382</strain>
    </source>
</reference>
<dbReference type="Gene3D" id="3.40.50.150">
    <property type="entry name" value="Vaccinia Virus protein VP39"/>
    <property type="match status" value="1"/>
</dbReference>
<dbReference type="SUPFAM" id="SSF53335">
    <property type="entry name" value="S-adenosyl-L-methionine-dependent methyltransferases"/>
    <property type="match status" value="1"/>
</dbReference>
<evidence type="ECO:0000313" key="2">
    <source>
        <dbReference type="Proteomes" id="UP001596540"/>
    </source>
</evidence>
<dbReference type="PIRSF" id="PIRSF017393">
    <property type="entry name" value="MTase_SAV2177"/>
    <property type="match status" value="1"/>
</dbReference>
<gene>
    <name evidence="1" type="ORF">ACFQRF_13165</name>
</gene>
<proteinExistence type="predicted"/>
<protein>
    <submittedName>
        <fullName evidence="1">SAM-dependent methyltransferase</fullName>
        <ecNumber evidence="1">2.1.1.-</ecNumber>
    </submittedName>
</protein>
<dbReference type="CDD" id="cd02440">
    <property type="entry name" value="AdoMet_MTases"/>
    <property type="match status" value="1"/>
</dbReference>
<name>A0ABW2KHT4_9ACTN</name>
<evidence type="ECO:0000313" key="1">
    <source>
        <dbReference type="EMBL" id="MFC7328695.1"/>
    </source>
</evidence>
<organism evidence="1 2">
    <name type="scientific">Marinactinospora rubrisoli</name>
    <dbReference type="NCBI Taxonomy" id="2715399"/>
    <lineage>
        <taxon>Bacteria</taxon>
        <taxon>Bacillati</taxon>
        <taxon>Actinomycetota</taxon>
        <taxon>Actinomycetes</taxon>
        <taxon>Streptosporangiales</taxon>
        <taxon>Nocardiopsidaceae</taxon>
        <taxon>Marinactinospora</taxon>
    </lineage>
</organism>
<dbReference type="EC" id="2.1.1.-" evidence="1"/>
<dbReference type="GO" id="GO:0008168">
    <property type="term" value="F:methyltransferase activity"/>
    <property type="evidence" value="ECO:0007669"/>
    <property type="project" value="UniProtKB-KW"/>
</dbReference>
<sequence>MSNAAWMRGNSETPPEIDTSTPSFARVYDYFLGGKDNFEVDRAVGDKVLSLVPEASVVAQGNRTAIERAVRYLAGEAGIDQFVDIGSGLPTTSNVHQFATAVNPRAHVVYVDNDPIVLAHGRALLAEAGVATVIQADLYEPEAIFESPQLRELIDLSRPVAIILAAIIHHVPDEQDPEAVVRRLHDFVVPGSHFVLTHLHDSDEDPNVDEAKRVIQRDLGGSIFRSADRIRGFLDGLEILEPGVAPVTAWRPNGPAGELEHPLHTQMVAAMARRN</sequence>
<dbReference type="InterPro" id="IPR006764">
    <property type="entry name" value="SAM_dep_MeTrfase_SAV2177_type"/>
</dbReference>
<dbReference type="RefSeq" id="WP_379871341.1">
    <property type="nucleotide sequence ID" value="NZ_JBHTBH010000005.1"/>
</dbReference>